<keyword evidence="11" id="KW-0325">Glycoprotein</keyword>
<dbReference type="PRINTS" id="PR00237">
    <property type="entry name" value="GPCRRHODOPSN"/>
</dbReference>
<name>A0A452RL14_URSAM</name>
<feature type="domain" description="G-protein coupled receptors family 1 profile" evidence="21">
    <location>
        <begin position="2"/>
        <end position="271"/>
    </location>
</feature>
<evidence type="ECO:0000256" key="1">
    <source>
        <dbReference type="ARBA" id="ARBA00004651"/>
    </source>
</evidence>
<keyword evidence="3" id="KW-1003">Cell membrane</keyword>
<dbReference type="PROSITE" id="PS50262">
    <property type="entry name" value="G_PROTEIN_RECEP_F1_2"/>
    <property type="match status" value="1"/>
</dbReference>
<keyword evidence="8" id="KW-0564">Palmitate</keyword>
<evidence type="ECO:0000256" key="3">
    <source>
        <dbReference type="ARBA" id="ARBA00022475"/>
    </source>
</evidence>
<keyword evidence="4 18" id="KW-0812">Transmembrane</keyword>
<evidence type="ECO:0000256" key="16">
    <source>
        <dbReference type="ARBA" id="ARBA00032219"/>
    </source>
</evidence>
<dbReference type="GO" id="GO:0016497">
    <property type="term" value="F:substance K receptor activity"/>
    <property type="evidence" value="ECO:0007669"/>
    <property type="project" value="TreeGrafter"/>
</dbReference>
<proteinExistence type="inferred from homology"/>
<dbReference type="GO" id="GO:0005886">
    <property type="term" value="C:plasma membrane"/>
    <property type="evidence" value="ECO:0007669"/>
    <property type="project" value="UniProtKB-SubCell"/>
</dbReference>
<evidence type="ECO:0000256" key="10">
    <source>
        <dbReference type="ARBA" id="ARBA00023170"/>
    </source>
</evidence>
<dbReference type="InterPro" id="IPR000913">
    <property type="entry name" value="NK2_rcpt"/>
</dbReference>
<feature type="transmembrane region" description="Helical" evidence="20">
    <location>
        <begin position="76"/>
        <end position="94"/>
    </location>
</feature>
<keyword evidence="23" id="KW-1185">Reference proteome</keyword>
<dbReference type="AlphaFoldDB" id="A0A452RL14"/>
<evidence type="ECO:0000256" key="8">
    <source>
        <dbReference type="ARBA" id="ARBA00023139"/>
    </source>
</evidence>
<evidence type="ECO:0000256" key="18">
    <source>
        <dbReference type="RuleBase" id="RU000688"/>
    </source>
</evidence>
<gene>
    <name evidence="22" type="primary">TACR2</name>
</gene>
<keyword evidence="10 18" id="KW-0675">Receptor</keyword>
<evidence type="ECO:0000256" key="6">
    <source>
        <dbReference type="ARBA" id="ARBA00023040"/>
    </source>
</evidence>
<dbReference type="InterPro" id="IPR000276">
    <property type="entry name" value="GPCR_Rhodpsn"/>
</dbReference>
<evidence type="ECO:0000256" key="19">
    <source>
        <dbReference type="SAM" id="MobiDB-lite"/>
    </source>
</evidence>
<feature type="transmembrane region" description="Helical" evidence="20">
    <location>
        <begin position="115"/>
        <end position="139"/>
    </location>
</feature>
<evidence type="ECO:0000256" key="17">
    <source>
        <dbReference type="PIRSR" id="PIRSR601681-50"/>
    </source>
</evidence>
<dbReference type="GeneTree" id="ENSGT00940000155512"/>
<reference evidence="22" key="3">
    <citation type="submission" date="2025-09" db="UniProtKB">
        <authorList>
            <consortium name="Ensembl"/>
        </authorList>
    </citation>
    <scope>IDENTIFICATION</scope>
</reference>
<dbReference type="PRINTS" id="PR01025">
    <property type="entry name" value="NEUROKININ2R"/>
</dbReference>
<evidence type="ECO:0000313" key="23">
    <source>
        <dbReference type="Proteomes" id="UP000291022"/>
    </source>
</evidence>
<evidence type="ECO:0000256" key="4">
    <source>
        <dbReference type="ARBA" id="ARBA00022692"/>
    </source>
</evidence>
<feature type="transmembrane region" description="Helical" evidence="20">
    <location>
        <begin position="253"/>
        <end position="274"/>
    </location>
</feature>
<keyword evidence="5 20" id="KW-1133">Transmembrane helix</keyword>
<dbReference type="GO" id="GO:0097225">
    <property type="term" value="C:sperm midpiece"/>
    <property type="evidence" value="ECO:0007669"/>
    <property type="project" value="TreeGrafter"/>
</dbReference>
<organism evidence="22 23">
    <name type="scientific">Ursus americanus</name>
    <name type="common">American black bear</name>
    <name type="synonym">Euarctos americanus</name>
    <dbReference type="NCBI Taxonomy" id="9643"/>
    <lineage>
        <taxon>Eukaryota</taxon>
        <taxon>Metazoa</taxon>
        <taxon>Chordata</taxon>
        <taxon>Craniata</taxon>
        <taxon>Vertebrata</taxon>
        <taxon>Euteleostomi</taxon>
        <taxon>Mammalia</taxon>
        <taxon>Eutheria</taxon>
        <taxon>Laurasiatheria</taxon>
        <taxon>Carnivora</taxon>
        <taxon>Caniformia</taxon>
        <taxon>Ursidae</taxon>
        <taxon>Ursus</taxon>
    </lineage>
</organism>
<dbReference type="InterPro" id="IPR017452">
    <property type="entry name" value="GPCR_Rhodpsn_7TM"/>
</dbReference>
<keyword evidence="7 20" id="KW-0472">Membrane</keyword>
<evidence type="ECO:0000313" key="22">
    <source>
        <dbReference type="Ensembl" id="ENSUAMP00000019797.1"/>
    </source>
</evidence>
<dbReference type="PROSITE" id="PS00237">
    <property type="entry name" value="G_PROTEIN_RECEP_F1_1"/>
    <property type="match status" value="1"/>
</dbReference>
<evidence type="ECO:0000256" key="7">
    <source>
        <dbReference type="ARBA" id="ARBA00023136"/>
    </source>
</evidence>
<comment type="similarity">
    <text evidence="18">Belongs to the G-protein coupled receptor 1 family.</text>
</comment>
<dbReference type="Gene3D" id="1.20.1070.10">
    <property type="entry name" value="Rhodopsin 7-helix transmembrane proteins"/>
    <property type="match status" value="1"/>
</dbReference>
<keyword evidence="13" id="KW-0449">Lipoprotein</keyword>
<dbReference type="Proteomes" id="UP000291022">
    <property type="component" value="Unassembled WGS sequence"/>
</dbReference>
<keyword evidence="9 17" id="KW-1015">Disulfide bond</keyword>
<sequence length="348" mass="39461">MGARAVVTDTNISSSLESNTTGITAFSIMRTVTNYFIVNLALADLCMAAFNAAFNFVYASHNIWYFGRAFCHFQNLFPITAMFVSIYSMTAIAADRYVAIVHPFQPRLSAPCTKAVIAGIWLLAVALAFPQCFYSTVTVDEGATKCVVVWPEDNGGKMLLLYHLVVIALIYVLPLVVMLLAYTVIGLTLWRREVPRHQMHGASLRHLRAKRKFVKTMVLVVVTFAICWLPYHFYFILGSFQEDVYYHKFIQQVYLALFWLAMRTMYNPIIYCCLNHRFRSGFRLAFRCCPWVTPTEEDKIELTYTPSLSVRVNRCHTKETFFMAGDTAPSHATNGQARGAQDGVPTEP</sequence>
<evidence type="ECO:0000256" key="2">
    <source>
        <dbReference type="ARBA" id="ARBA00020168"/>
    </source>
</evidence>
<reference evidence="22" key="2">
    <citation type="submission" date="2025-08" db="UniProtKB">
        <authorList>
            <consortium name="Ensembl"/>
        </authorList>
    </citation>
    <scope>IDENTIFICATION</scope>
</reference>
<evidence type="ECO:0000256" key="5">
    <source>
        <dbReference type="ARBA" id="ARBA00022989"/>
    </source>
</evidence>
<evidence type="ECO:0000256" key="15">
    <source>
        <dbReference type="ARBA" id="ARBA00031796"/>
    </source>
</evidence>
<dbReference type="InterPro" id="IPR001681">
    <property type="entry name" value="Neurokn_rcpt"/>
</dbReference>
<evidence type="ECO:0000256" key="13">
    <source>
        <dbReference type="ARBA" id="ARBA00023288"/>
    </source>
</evidence>
<protein>
    <recommendedName>
        <fullName evidence="2">Substance-K receptor</fullName>
    </recommendedName>
    <alternativeName>
        <fullName evidence="15">NK-2 receptor</fullName>
    </alternativeName>
    <alternativeName>
        <fullName evidence="16">Neurokinin A receptor</fullName>
    </alternativeName>
    <alternativeName>
        <fullName evidence="14">Tachykinin receptor 2</fullName>
    </alternativeName>
</protein>
<dbReference type="Pfam" id="PF00001">
    <property type="entry name" value="7tm_1"/>
    <property type="match status" value="1"/>
</dbReference>
<feature type="transmembrane region" description="Helical" evidence="20">
    <location>
        <begin position="159"/>
        <end position="190"/>
    </location>
</feature>
<keyword evidence="6 18" id="KW-0297">G-protein coupled receptor</keyword>
<evidence type="ECO:0000256" key="20">
    <source>
        <dbReference type="SAM" id="Phobius"/>
    </source>
</evidence>
<keyword evidence="12 18" id="KW-0807">Transducer</keyword>
<feature type="region of interest" description="Disordered" evidence="19">
    <location>
        <begin position="326"/>
        <end position="348"/>
    </location>
</feature>
<dbReference type="Ensembl" id="ENSUAMT00000022153.1">
    <property type="protein sequence ID" value="ENSUAMP00000019797.1"/>
    <property type="gene ID" value="ENSUAMG00000015662.1"/>
</dbReference>
<dbReference type="SUPFAM" id="SSF81321">
    <property type="entry name" value="Family A G protein-coupled receptor-like"/>
    <property type="match status" value="1"/>
</dbReference>
<feature type="disulfide bond" evidence="17">
    <location>
        <begin position="71"/>
        <end position="146"/>
    </location>
</feature>
<evidence type="ECO:0000259" key="21">
    <source>
        <dbReference type="PROSITE" id="PS50262"/>
    </source>
</evidence>
<feature type="transmembrane region" description="Helical" evidence="20">
    <location>
        <begin position="36"/>
        <end position="56"/>
    </location>
</feature>
<accession>A0A452RL14</accession>
<comment type="subcellular location">
    <subcellularLocation>
        <location evidence="1">Cell membrane</location>
        <topology evidence="1">Multi-pass membrane protein</topology>
    </subcellularLocation>
</comment>
<evidence type="ECO:0000256" key="11">
    <source>
        <dbReference type="ARBA" id="ARBA00023180"/>
    </source>
</evidence>
<evidence type="ECO:0000256" key="12">
    <source>
        <dbReference type="ARBA" id="ARBA00023224"/>
    </source>
</evidence>
<dbReference type="PANTHER" id="PTHR46925:SF3">
    <property type="entry name" value="SUBSTANCE-K RECEPTOR"/>
    <property type="match status" value="1"/>
</dbReference>
<evidence type="ECO:0000256" key="9">
    <source>
        <dbReference type="ARBA" id="ARBA00023157"/>
    </source>
</evidence>
<dbReference type="PANTHER" id="PTHR46925">
    <property type="entry name" value="G-PROTEIN COUPLED RECEPTOR TKR-1-RELATED"/>
    <property type="match status" value="1"/>
</dbReference>
<dbReference type="GO" id="GO:1902093">
    <property type="term" value="P:positive regulation of flagellated sperm motility"/>
    <property type="evidence" value="ECO:0007669"/>
    <property type="project" value="TreeGrafter"/>
</dbReference>
<evidence type="ECO:0000256" key="14">
    <source>
        <dbReference type="ARBA" id="ARBA00031716"/>
    </source>
</evidence>
<dbReference type="PRINTS" id="PR00244">
    <property type="entry name" value="NEUROKININR"/>
</dbReference>
<reference evidence="23" key="1">
    <citation type="submission" date="2016-06" db="EMBL/GenBank/DDBJ databases">
        <title>De novo assembly and RNA-Seq shows season-dependent expression and editing in black bear kidneys.</title>
        <authorList>
            <person name="Korstanje R."/>
            <person name="Srivastava A."/>
            <person name="Sarsani V.K."/>
            <person name="Sheehan S.M."/>
            <person name="Seger R.L."/>
            <person name="Barter M.E."/>
            <person name="Lindqvist C."/>
            <person name="Brody L.C."/>
            <person name="Mullikin J.C."/>
        </authorList>
    </citation>
    <scope>NUCLEOTIDE SEQUENCE [LARGE SCALE GENOMIC DNA]</scope>
</reference>
<feature type="transmembrane region" description="Helical" evidence="20">
    <location>
        <begin position="213"/>
        <end position="233"/>
    </location>
</feature>